<keyword evidence="2" id="KW-0472">Membrane</keyword>
<sequence>MNCCGGDREKGKTVTEEQKWDYITLSDFRSNSCGKATSYIWLWFLSLVGVAVYGADTFTAVNLLAFDKWSSQIDPAVDMSITKWIFAGCILFSWVLCGYEWFRAIRVIRRGGVADSYLDPLAVVLQSERVYSGGQGWNRFLVFAELTKSKKGTDYIALFVYFQFKGAIRTLLAEGPRQVINALTLYSVMKAKLLVTGDHAETDGHTSIQQFFVNIKLLAEENDQQAVILSTMLFTLFIWVLSALCLFIAIVLYLLFLWHYIPSSDGSLSNYCRRKIDKRLERIVGIKMKKEIKRQEAKMRKEEQIAIKNGQRPNALRMPTLPTLITEQELKSEDFGLKRTDSASTSDTFTPLSNYSNSILSRNNTMDTLPRKPLKKQPTLPLINEHMHRPSALRSDTQDSGWSDASYASDAPLIVEASAMGYSAPPLSREENYGHRPPPRSFTPMGRPPTAQGRGTPGPGGPMRDGYGMPMRQNTGFSTGGSDSDGFRPGPDLNGNMRSHTPAGFPPPNPRFAPFDHRGPSPGPEAYEM</sequence>
<evidence type="ECO:0008006" key="5">
    <source>
        <dbReference type="Google" id="ProtNLM"/>
    </source>
</evidence>
<feature type="transmembrane region" description="Helical" evidence="2">
    <location>
        <begin position="84"/>
        <end position="102"/>
    </location>
</feature>
<dbReference type="GO" id="GO:0005886">
    <property type="term" value="C:plasma membrane"/>
    <property type="evidence" value="ECO:0007669"/>
    <property type="project" value="InterPro"/>
</dbReference>
<reference evidence="3" key="1">
    <citation type="journal article" date="2020" name="Stud. Mycol.">
        <title>101 Dothideomycetes genomes: a test case for predicting lifestyles and emergence of pathogens.</title>
        <authorList>
            <person name="Haridas S."/>
            <person name="Albert R."/>
            <person name="Binder M."/>
            <person name="Bloem J."/>
            <person name="Labutti K."/>
            <person name="Salamov A."/>
            <person name="Andreopoulos B."/>
            <person name="Baker S."/>
            <person name="Barry K."/>
            <person name="Bills G."/>
            <person name="Bluhm B."/>
            <person name="Cannon C."/>
            <person name="Castanera R."/>
            <person name="Culley D."/>
            <person name="Daum C."/>
            <person name="Ezra D."/>
            <person name="Gonzalez J."/>
            <person name="Henrissat B."/>
            <person name="Kuo A."/>
            <person name="Liang C."/>
            <person name="Lipzen A."/>
            <person name="Lutzoni F."/>
            <person name="Magnuson J."/>
            <person name="Mondo S."/>
            <person name="Nolan M."/>
            <person name="Ohm R."/>
            <person name="Pangilinan J."/>
            <person name="Park H.-J."/>
            <person name="Ramirez L."/>
            <person name="Alfaro M."/>
            <person name="Sun H."/>
            <person name="Tritt A."/>
            <person name="Yoshinaga Y."/>
            <person name="Zwiers L.-H."/>
            <person name="Turgeon B."/>
            <person name="Goodwin S."/>
            <person name="Spatafora J."/>
            <person name="Crous P."/>
            <person name="Grigoriev I."/>
        </authorList>
    </citation>
    <scope>NUCLEOTIDE SEQUENCE</scope>
    <source>
        <strain evidence="3">CBS 121410</strain>
    </source>
</reference>
<organism evidence="3 4">
    <name type="scientific">Saccharata proteae CBS 121410</name>
    <dbReference type="NCBI Taxonomy" id="1314787"/>
    <lineage>
        <taxon>Eukaryota</taxon>
        <taxon>Fungi</taxon>
        <taxon>Dikarya</taxon>
        <taxon>Ascomycota</taxon>
        <taxon>Pezizomycotina</taxon>
        <taxon>Dothideomycetes</taxon>
        <taxon>Dothideomycetes incertae sedis</taxon>
        <taxon>Botryosphaeriales</taxon>
        <taxon>Saccharataceae</taxon>
        <taxon>Saccharata</taxon>
    </lineage>
</organism>
<dbReference type="Proteomes" id="UP000799776">
    <property type="component" value="Unassembled WGS sequence"/>
</dbReference>
<comment type="caution">
    <text evidence="3">The sequence shown here is derived from an EMBL/GenBank/DDBJ whole genome shotgun (WGS) entry which is preliminary data.</text>
</comment>
<keyword evidence="4" id="KW-1185">Reference proteome</keyword>
<feature type="region of interest" description="Disordered" evidence="1">
    <location>
        <begin position="424"/>
        <end position="529"/>
    </location>
</feature>
<dbReference type="AlphaFoldDB" id="A0A9P4HPP4"/>
<feature type="non-terminal residue" evidence="3">
    <location>
        <position position="529"/>
    </location>
</feature>
<feature type="compositionally biased region" description="Polar residues" evidence="1">
    <location>
        <begin position="348"/>
        <end position="367"/>
    </location>
</feature>
<keyword evidence="2" id="KW-0812">Transmembrane</keyword>
<dbReference type="EMBL" id="ML978763">
    <property type="protein sequence ID" value="KAF2083693.1"/>
    <property type="molecule type" value="Genomic_DNA"/>
</dbReference>
<dbReference type="InterPro" id="IPR031606">
    <property type="entry name" value="Kch1/2"/>
</dbReference>
<feature type="compositionally biased region" description="Low complexity" evidence="1">
    <location>
        <begin position="475"/>
        <end position="484"/>
    </location>
</feature>
<protein>
    <recommendedName>
        <fullName evidence="5">Vacuolar membrane protein</fullName>
    </recommendedName>
</protein>
<accession>A0A9P4HPP4</accession>
<name>A0A9P4HPP4_9PEZI</name>
<dbReference type="PANTHER" id="PTHR36424:SF1">
    <property type="entry name" value="LOW AFFINITY K(+) TRANSPORTER 1-RELATED"/>
    <property type="match status" value="1"/>
</dbReference>
<feature type="region of interest" description="Disordered" evidence="1">
    <location>
        <begin position="348"/>
        <end position="379"/>
    </location>
</feature>
<gene>
    <name evidence="3" type="ORF">K490DRAFT_17777</name>
</gene>
<keyword evidence="2" id="KW-1133">Transmembrane helix</keyword>
<dbReference type="OrthoDB" id="436496at2759"/>
<evidence type="ECO:0000256" key="2">
    <source>
        <dbReference type="SAM" id="Phobius"/>
    </source>
</evidence>
<evidence type="ECO:0000313" key="4">
    <source>
        <dbReference type="Proteomes" id="UP000799776"/>
    </source>
</evidence>
<feature type="transmembrane region" description="Helical" evidence="2">
    <location>
        <begin position="39"/>
        <end position="64"/>
    </location>
</feature>
<feature type="transmembrane region" description="Helical" evidence="2">
    <location>
        <begin position="236"/>
        <end position="261"/>
    </location>
</feature>
<dbReference type="Pfam" id="PF16944">
    <property type="entry name" value="KCH"/>
    <property type="match status" value="1"/>
</dbReference>
<dbReference type="PANTHER" id="PTHR36424">
    <property type="entry name" value="PHEROMONE-REGULATED MEMBRANE PROTEIN 6"/>
    <property type="match status" value="1"/>
</dbReference>
<proteinExistence type="predicted"/>
<dbReference type="GO" id="GO:0015079">
    <property type="term" value="F:potassium ion transmembrane transporter activity"/>
    <property type="evidence" value="ECO:0007669"/>
    <property type="project" value="InterPro"/>
</dbReference>
<evidence type="ECO:0000313" key="3">
    <source>
        <dbReference type="EMBL" id="KAF2083693.1"/>
    </source>
</evidence>
<evidence type="ECO:0000256" key="1">
    <source>
        <dbReference type="SAM" id="MobiDB-lite"/>
    </source>
</evidence>